<keyword evidence="1" id="KW-0812">Transmembrane</keyword>
<dbReference type="AlphaFoldDB" id="A0A0G0ZFF5"/>
<feature type="transmembrane region" description="Helical" evidence="1">
    <location>
        <begin position="102"/>
        <end position="125"/>
    </location>
</feature>
<protein>
    <submittedName>
        <fullName evidence="2">Putative membrane protein</fullName>
    </submittedName>
</protein>
<feature type="transmembrane region" description="Helical" evidence="1">
    <location>
        <begin position="40"/>
        <end position="59"/>
    </location>
</feature>
<name>A0A0G0ZFF5_9BACT</name>
<feature type="transmembrane region" description="Helical" evidence="1">
    <location>
        <begin position="199"/>
        <end position="221"/>
    </location>
</feature>
<keyword evidence="1" id="KW-1133">Transmembrane helix</keyword>
<gene>
    <name evidence="2" type="ORF">UU67_C0065G0003</name>
</gene>
<feature type="transmembrane region" description="Helical" evidence="1">
    <location>
        <begin position="159"/>
        <end position="179"/>
    </location>
</feature>
<evidence type="ECO:0000256" key="1">
    <source>
        <dbReference type="SAM" id="Phobius"/>
    </source>
</evidence>
<evidence type="ECO:0000313" key="3">
    <source>
        <dbReference type="Proteomes" id="UP000034753"/>
    </source>
</evidence>
<proteinExistence type="predicted"/>
<dbReference type="Proteomes" id="UP000034753">
    <property type="component" value="Unassembled WGS sequence"/>
</dbReference>
<feature type="transmembrane region" description="Helical" evidence="1">
    <location>
        <begin position="131"/>
        <end position="150"/>
    </location>
</feature>
<keyword evidence="1" id="KW-0472">Membrane</keyword>
<accession>A0A0G0ZFF5</accession>
<comment type="caution">
    <text evidence="2">The sequence shown here is derived from an EMBL/GenBank/DDBJ whole genome shotgun (WGS) entry which is preliminary data.</text>
</comment>
<reference evidence="2 3" key="1">
    <citation type="journal article" date="2015" name="Nature">
        <title>rRNA introns, odd ribosomes, and small enigmatic genomes across a large radiation of phyla.</title>
        <authorList>
            <person name="Brown C.T."/>
            <person name="Hug L.A."/>
            <person name="Thomas B.C."/>
            <person name="Sharon I."/>
            <person name="Castelle C.J."/>
            <person name="Singh A."/>
            <person name="Wilkins M.J."/>
            <person name="Williams K.H."/>
            <person name="Banfield J.F."/>
        </authorList>
    </citation>
    <scope>NUCLEOTIDE SEQUENCE [LARGE SCALE GENOMIC DNA]</scope>
</reference>
<dbReference type="EMBL" id="LCBN01000065">
    <property type="protein sequence ID" value="KKS11738.1"/>
    <property type="molecule type" value="Genomic_DNA"/>
</dbReference>
<organism evidence="2 3">
    <name type="scientific">Candidatus Daviesbacteria bacterium GW2011_GWB1_41_5</name>
    <dbReference type="NCBI Taxonomy" id="1618429"/>
    <lineage>
        <taxon>Bacteria</taxon>
        <taxon>Candidatus Daviesiibacteriota</taxon>
    </lineage>
</organism>
<evidence type="ECO:0000313" key="2">
    <source>
        <dbReference type="EMBL" id="KKS11738.1"/>
    </source>
</evidence>
<sequence>MGAQFTVILLAELLILFLFSRAVTGSLAGMIHLFTRSRKLSISLLVILFLPGTIIHELAHLLSAGMMMVPVGEIEILPKIENDSVHLGSVEVAQTDIFRRAIIGLAPLFFGTGVILSLFWIAFGLFSLPLLSWWSAVLMYLVFAISNTMFSSRKDMEGIAVFLSVLFFLILAVAGAFYISGFSPAFLLEMLNASKTVSFFYKADLFLAIPIMVDLGLWGIAKIILGLKSA</sequence>